<dbReference type="SFLD" id="SFLDG01135">
    <property type="entry name" value="C1.5.6:_HAD__Beta-PGM__Phospha"/>
    <property type="match status" value="1"/>
</dbReference>
<dbReference type="AlphaFoldDB" id="A0A6N3AGE2"/>
<dbReference type="SUPFAM" id="SSF56784">
    <property type="entry name" value="HAD-like"/>
    <property type="match status" value="1"/>
</dbReference>
<dbReference type="SFLD" id="SFLDS00003">
    <property type="entry name" value="Haloacid_Dehalogenase"/>
    <property type="match status" value="1"/>
</dbReference>
<dbReference type="PANTHER" id="PTHR43434:SF26">
    <property type="entry name" value="PYROPHOSPHATASE PPAX"/>
    <property type="match status" value="1"/>
</dbReference>
<proteinExistence type="predicted"/>
<dbReference type="Pfam" id="PF13419">
    <property type="entry name" value="HAD_2"/>
    <property type="match status" value="1"/>
</dbReference>
<dbReference type="InterPro" id="IPR050155">
    <property type="entry name" value="HAD-like_hydrolase_sf"/>
</dbReference>
<dbReference type="InterPro" id="IPR023214">
    <property type="entry name" value="HAD_sf"/>
</dbReference>
<dbReference type="GO" id="GO:0008967">
    <property type="term" value="F:phosphoglycolate phosphatase activity"/>
    <property type="evidence" value="ECO:0007669"/>
    <property type="project" value="UniProtKB-EC"/>
</dbReference>
<keyword evidence="1" id="KW-0378">Hydrolase</keyword>
<dbReference type="InterPro" id="IPR023198">
    <property type="entry name" value="PGP-like_dom2"/>
</dbReference>
<sequence length="264" mass="30555">MYNVVAFDLDGTLLNSEPINWKSLQTCLNIHYNTSVSIDELLKFTGKSAKDIFIHYGIKDYKSAQIKWIDEFDKILDEVVIFDGVLDEFDKLIKLGVKLAIVTSRKRHELDKLMTKFDLEKYFDYTVSIDDTKEPKPSNEPLQKLMELANCRHKEILFIGDSTTDIECAKNNDSKFALALWGANPDLKEQCKIVLNTPKDIYKTVVTKRVCGCNKIYFDELLQDAKEGKFTTYNELIDFVSDRTDCFDCFESAWKLLKLHINEN</sequence>
<organism evidence="1">
    <name type="scientific">Intestinibacter bartlettii</name>
    <dbReference type="NCBI Taxonomy" id="261299"/>
    <lineage>
        <taxon>Bacteria</taxon>
        <taxon>Bacillati</taxon>
        <taxon>Bacillota</taxon>
        <taxon>Clostridia</taxon>
        <taxon>Peptostreptococcales</taxon>
        <taxon>Peptostreptococcaceae</taxon>
        <taxon>Intestinibacter</taxon>
    </lineage>
</organism>
<dbReference type="InterPro" id="IPR036412">
    <property type="entry name" value="HAD-like_sf"/>
</dbReference>
<dbReference type="EC" id="3.1.3.18" evidence="1"/>
<dbReference type="InterPro" id="IPR006439">
    <property type="entry name" value="HAD-SF_hydro_IA"/>
</dbReference>
<dbReference type="NCBIfam" id="TIGR01549">
    <property type="entry name" value="HAD-SF-IA-v1"/>
    <property type="match status" value="1"/>
</dbReference>
<dbReference type="RefSeq" id="WP_156530696.1">
    <property type="nucleotide sequence ID" value="NZ_CACRUE010000022.1"/>
</dbReference>
<dbReference type="SFLD" id="SFLDG01129">
    <property type="entry name" value="C1.5:_HAD__Beta-PGM__Phosphata"/>
    <property type="match status" value="1"/>
</dbReference>
<dbReference type="PROSITE" id="PS01228">
    <property type="entry name" value="COF_1"/>
    <property type="match status" value="1"/>
</dbReference>
<reference evidence="1" key="1">
    <citation type="submission" date="2019-11" db="EMBL/GenBank/DDBJ databases">
        <authorList>
            <person name="Feng L."/>
        </authorList>
    </citation>
    <scope>NUCLEOTIDE SEQUENCE</scope>
    <source>
        <strain evidence="1">IbartlettiiLFYP30</strain>
    </source>
</reference>
<evidence type="ECO:0000313" key="1">
    <source>
        <dbReference type="EMBL" id="VYT88640.1"/>
    </source>
</evidence>
<dbReference type="InterPro" id="IPR041492">
    <property type="entry name" value="HAD_2"/>
</dbReference>
<dbReference type="EMBL" id="CACRUE010000022">
    <property type="protein sequence ID" value="VYT88640.1"/>
    <property type="molecule type" value="Genomic_DNA"/>
</dbReference>
<dbReference type="PANTHER" id="PTHR43434">
    <property type="entry name" value="PHOSPHOGLYCOLATE PHOSPHATASE"/>
    <property type="match status" value="1"/>
</dbReference>
<dbReference type="Gene3D" id="3.40.50.1000">
    <property type="entry name" value="HAD superfamily/HAD-like"/>
    <property type="match status" value="1"/>
</dbReference>
<gene>
    <name evidence="1" type="primary">gph_1</name>
    <name evidence="1" type="ORF">IBLFYP30_01234</name>
</gene>
<protein>
    <submittedName>
        <fullName evidence="1">Phosphoglycolate phosphatase</fullName>
        <ecNumber evidence="1">3.1.3.18</ecNumber>
    </submittedName>
</protein>
<dbReference type="Gene3D" id="1.10.150.240">
    <property type="entry name" value="Putative phosphatase, domain 2"/>
    <property type="match status" value="1"/>
</dbReference>
<name>A0A6N3AGE2_9FIRM</name>
<accession>A0A6N3AGE2</accession>
<dbReference type="GO" id="GO:0005829">
    <property type="term" value="C:cytosol"/>
    <property type="evidence" value="ECO:0007669"/>
    <property type="project" value="TreeGrafter"/>
</dbReference>
<dbReference type="GO" id="GO:0006281">
    <property type="term" value="P:DNA repair"/>
    <property type="evidence" value="ECO:0007669"/>
    <property type="project" value="TreeGrafter"/>
</dbReference>